<dbReference type="AlphaFoldDB" id="E6SCN2"/>
<sequence>MTNKRHRAVRRNATRRRPVRSLRPDTASEQGPTSVSGVLAPDLDGLGDAAAAVTASLASEIARVRTPLAAELVLCQAFRVMEMGAPKDADEQERLEARSALLGQVIAHAETLSTPDALAVLRVCATLGPDVTRQAAGQAAARVAAAGVADRPWAESLGRPHLLRAWHYGDVFGSQTSAGALFDYRGRDHLLMVLIDHDLGGGVKDCWVAEGRRAREMRDAIAARMASDDAAFFEDIDAAGFAELLGSALAKPPCPRQVDQVEDVATYFYLTRSRADHVARLAGA</sequence>
<dbReference type="EMBL" id="CP002343">
    <property type="protein sequence ID" value="ADU49636.1"/>
    <property type="molecule type" value="Genomic_DNA"/>
</dbReference>
<gene>
    <name evidence="2" type="ordered locus">Intca_3151</name>
</gene>
<dbReference type="HOGENOM" id="CLU_979259_0_0_11"/>
<feature type="compositionally biased region" description="Polar residues" evidence="1">
    <location>
        <begin position="27"/>
        <end position="36"/>
    </location>
</feature>
<keyword evidence="3" id="KW-1185">Reference proteome</keyword>
<dbReference type="KEGG" id="ica:Intca_3151"/>
<dbReference type="Proteomes" id="UP000008914">
    <property type="component" value="Chromosome"/>
</dbReference>
<accession>E6SCN2</accession>
<feature type="compositionally biased region" description="Basic residues" evidence="1">
    <location>
        <begin position="1"/>
        <end position="20"/>
    </location>
</feature>
<organism evidence="2 3">
    <name type="scientific">Intrasporangium calvum (strain ATCC 23552 / DSM 43043 / JCM 3097 / NBRC 12989 / NCIMB 10167 / NRRL B-3866 / 7 KIP)</name>
    <dbReference type="NCBI Taxonomy" id="710696"/>
    <lineage>
        <taxon>Bacteria</taxon>
        <taxon>Bacillati</taxon>
        <taxon>Actinomycetota</taxon>
        <taxon>Actinomycetes</taxon>
        <taxon>Micrococcales</taxon>
        <taxon>Intrasporangiaceae</taxon>
        <taxon>Intrasporangium</taxon>
    </lineage>
</organism>
<evidence type="ECO:0000313" key="2">
    <source>
        <dbReference type="EMBL" id="ADU49636.1"/>
    </source>
</evidence>
<feature type="region of interest" description="Disordered" evidence="1">
    <location>
        <begin position="1"/>
        <end position="40"/>
    </location>
</feature>
<protein>
    <submittedName>
        <fullName evidence="2">Uncharacterized protein</fullName>
    </submittedName>
</protein>
<evidence type="ECO:0000313" key="3">
    <source>
        <dbReference type="Proteomes" id="UP000008914"/>
    </source>
</evidence>
<proteinExistence type="predicted"/>
<dbReference type="STRING" id="710696.Intca_3151"/>
<dbReference type="eggNOG" id="ENOG5033MM0">
    <property type="taxonomic scope" value="Bacteria"/>
</dbReference>
<name>E6SCN2_INTC7</name>
<evidence type="ECO:0000256" key="1">
    <source>
        <dbReference type="SAM" id="MobiDB-lite"/>
    </source>
</evidence>
<reference evidence="2 3" key="1">
    <citation type="journal article" date="2010" name="Stand. Genomic Sci.">
        <title>Complete genome sequence of Intrasporangium calvum type strain (7 KIP).</title>
        <authorList>
            <person name="Del Rio T.G."/>
            <person name="Chertkov O."/>
            <person name="Yasawong M."/>
            <person name="Lucas S."/>
            <person name="Deshpande S."/>
            <person name="Cheng J.F."/>
            <person name="Detter C."/>
            <person name="Tapia R."/>
            <person name="Han C."/>
            <person name="Goodwin L."/>
            <person name="Pitluck S."/>
            <person name="Liolios K."/>
            <person name="Ivanova N."/>
            <person name="Mavromatis K."/>
            <person name="Pati A."/>
            <person name="Chen A."/>
            <person name="Palaniappan K."/>
            <person name="Land M."/>
            <person name="Hauser L."/>
            <person name="Chang Y.J."/>
            <person name="Jeffries C.D."/>
            <person name="Rohde M."/>
            <person name="Pukall R."/>
            <person name="Sikorski J."/>
            <person name="Goker M."/>
            <person name="Woyke T."/>
            <person name="Bristow J."/>
            <person name="Eisen J.A."/>
            <person name="Markowitz V."/>
            <person name="Hugenholtz P."/>
            <person name="Kyrpides N.C."/>
            <person name="Klenk H.P."/>
            <person name="Lapidus A."/>
        </authorList>
    </citation>
    <scope>NUCLEOTIDE SEQUENCE [LARGE SCALE GENOMIC DNA]</scope>
    <source>
        <strain evidence="3">ATCC 23552 / DSM 43043 / JCM 3097 / NBRC 12989 / 7 KIP</strain>
    </source>
</reference>